<evidence type="ECO:0000259" key="1">
    <source>
        <dbReference type="Pfam" id="PF02589"/>
    </source>
</evidence>
<dbReference type="Proteomes" id="UP001206483">
    <property type="component" value="Unassembled WGS sequence"/>
</dbReference>
<protein>
    <submittedName>
        <fullName evidence="2">L-lactate dehydrogenase complex protein LldG</fullName>
    </submittedName>
</protein>
<name>A0ABT1IWZ8_9ACTN</name>
<dbReference type="SUPFAM" id="SSF100950">
    <property type="entry name" value="NagB/RpiA/CoA transferase-like"/>
    <property type="match status" value="1"/>
</dbReference>
<evidence type="ECO:0000313" key="3">
    <source>
        <dbReference type="Proteomes" id="UP001206483"/>
    </source>
</evidence>
<organism evidence="2 3">
    <name type="scientific">Kitasatospora paracochleata</name>
    <dbReference type="NCBI Taxonomy" id="58354"/>
    <lineage>
        <taxon>Bacteria</taxon>
        <taxon>Bacillati</taxon>
        <taxon>Actinomycetota</taxon>
        <taxon>Actinomycetes</taxon>
        <taxon>Kitasatosporales</taxon>
        <taxon>Streptomycetaceae</taxon>
        <taxon>Kitasatospora</taxon>
    </lineage>
</organism>
<dbReference type="InterPro" id="IPR003741">
    <property type="entry name" value="LUD_dom"/>
</dbReference>
<proteinExistence type="predicted"/>
<dbReference type="InterPro" id="IPR024185">
    <property type="entry name" value="FTHF_cligase-like_sf"/>
</dbReference>
<dbReference type="RefSeq" id="WP_253796463.1">
    <property type="nucleotide sequence ID" value="NZ_BAAAUB010000025.1"/>
</dbReference>
<reference evidence="2 3" key="1">
    <citation type="submission" date="2022-06" db="EMBL/GenBank/DDBJ databases">
        <title>Sequencing the genomes of 1000 actinobacteria strains.</title>
        <authorList>
            <person name="Klenk H.-P."/>
        </authorList>
    </citation>
    <scope>NUCLEOTIDE SEQUENCE [LARGE SCALE GENOMIC DNA]</scope>
    <source>
        <strain evidence="2 3">DSM 41656</strain>
    </source>
</reference>
<dbReference type="Pfam" id="PF02589">
    <property type="entry name" value="LUD_dom"/>
    <property type="match status" value="1"/>
</dbReference>
<comment type="caution">
    <text evidence="2">The sequence shown here is derived from an EMBL/GenBank/DDBJ whole genome shotgun (WGS) entry which is preliminary data.</text>
</comment>
<dbReference type="PANTHER" id="PTHR43682">
    <property type="entry name" value="LACTATE UTILIZATION PROTEIN C"/>
    <property type="match status" value="1"/>
</dbReference>
<evidence type="ECO:0000313" key="2">
    <source>
        <dbReference type="EMBL" id="MCP2309406.1"/>
    </source>
</evidence>
<dbReference type="PANTHER" id="PTHR43682:SF1">
    <property type="entry name" value="LACTATE UTILIZATION PROTEIN C"/>
    <property type="match status" value="1"/>
</dbReference>
<dbReference type="Gene3D" id="3.40.50.10420">
    <property type="entry name" value="NagB/RpiA/CoA transferase-like"/>
    <property type="match status" value="1"/>
</dbReference>
<sequence length="216" mass="23143">MTTDSRERVLARIRTALGDVPATDEPPLRRGYLPAHVTEDRPTLLAVLAENLAEYRAHVNHATPQQLPEVIGRLLREHDTRSLAVPADLPPGWLSAVGGVRMLTDGPALTAERLDGIDSALTGCALAVAETGTIVLDAGPGQGRRILTLVPDHHICVVRADQVVASLPRALPLLDPTRPQTWISGPSATSDIELDRVEGVHGPRRLDVVLVGEAPR</sequence>
<accession>A0ABT1IWZ8</accession>
<keyword evidence="3" id="KW-1185">Reference proteome</keyword>
<gene>
    <name evidence="2" type="ORF">FHR36_002530</name>
</gene>
<dbReference type="InterPro" id="IPR037171">
    <property type="entry name" value="NagB/RpiA_transferase-like"/>
</dbReference>
<dbReference type="EMBL" id="JAMZDX010000002">
    <property type="protein sequence ID" value="MCP2309406.1"/>
    <property type="molecule type" value="Genomic_DNA"/>
</dbReference>
<feature type="domain" description="LUD" evidence="1">
    <location>
        <begin position="110"/>
        <end position="211"/>
    </location>
</feature>